<reference evidence="2 3" key="2">
    <citation type="journal article" date="2023" name="ChemBioChem">
        <title>Acyltransferase Domain Exchange between Two Independent Type I Polyketide Synthases in the Same Producer Strain of Macrolide Antibiotics.</title>
        <authorList>
            <person name="Kudo F."/>
            <person name="Kishikawa K."/>
            <person name="Tsuboi K."/>
            <person name="Kido T."/>
            <person name="Usui T."/>
            <person name="Hashimoto J."/>
            <person name="Shin-Ya K."/>
            <person name="Miyanaga A."/>
            <person name="Eguchi T."/>
        </authorList>
    </citation>
    <scope>NUCLEOTIDE SEQUENCE [LARGE SCALE GENOMIC DNA]</scope>
    <source>
        <strain evidence="2 3">A-8890</strain>
    </source>
</reference>
<evidence type="ECO:0000313" key="2">
    <source>
        <dbReference type="EMBL" id="BBC34268.1"/>
    </source>
</evidence>
<protein>
    <recommendedName>
        <fullName evidence="4">Integral membrane protein</fullName>
    </recommendedName>
</protein>
<feature type="transmembrane region" description="Helical" evidence="1">
    <location>
        <begin position="117"/>
        <end position="135"/>
    </location>
</feature>
<organism evidence="2 3">
    <name type="scientific">Streptomyces graminofaciens</name>
    <dbReference type="NCBI Taxonomy" id="68212"/>
    <lineage>
        <taxon>Bacteria</taxon>
        <taxon>Bacillati</taxon>
        <taxon>Actinomycetota</taxon>
        <taxon>Actinomycetes</taxon>
        <taxon>Kitasatosporales</taxon>
        <taxon>Streptomycetaceae</taxon>
        <taxon>Streptomyces</taxon>
    </lineage>
</organism>
<keyword evidence="1" id="KW-0812">Transmembrane</keyword>
<proteinExistence type="predicted"/>
<name>A0ABM8HLE3_9ACTN</name>
<evidence type="ECO:0000313" key="3">
    <source>
        <dbReference type="Proteomes" id="UP001321542"/>
    </source>
</evidence>
<feature type="transmembrane region" description="Helical" evidence="1">
    <location>
        <begin position="141"/>
        <end position="162"/>
    </location>
</feature>
<evidence type="ECO:0000256" key="1">
    <source>
        <dbReference type="SAM" id="Phobius"/>
    </source>
</evidence>
<dbReference type="Proteomes" id="UP001321542">
    <property type="component" value="Chromosome"/>
</dbReference>
<sequence>MSKKQVRKMLRQMESGEPVRLIVSMTTMNGLARLAFIAQQFGYEYADLAQTNDNKFALLVVPDAGPQARERAERNRARYPDAGDGVALPPVEPDAIRLLRARMAVDLGTQYSDRLRMGLAVFFFTASALAIGFRARAHTEVVLVAGVVWAVIMALLPVLMAYSRRYRGNAAAQLEAAGFTAVTDGDGRVRYVPPGGLG</sequence>
<dbReference type="RefSeq" id="WP_286254144.1">
    <property type="nucleotide sequence ID" value="NZ_AP018448.1"/>
</dbReference>
<evidence type="ECO:0008006" key="4">
    <source>
        <dbReference type="Google" id="ProtNLM"/>
    </source>
</evidence>
<reference evidence="2 3" key="1">
    <citation type="journal article" date="2010" name="ChemBioChem">
        <title>Cloning and characterization of the biosynthetic gene cluster of 16-membered macrolide antibiotic FD-891: involvement of a dual functional cytochrome P450 monooxygenase catalyzing epoxidation and hydroxylation.</title>
        <authorList>
            <person name="Kudo F."/>
            <person name="Motegi A."/>
            <person name="Mizoue K."/>
            <person name="Eguchi T."/>
        </authorList>
    </citation>
    <scope>NUCLEOTIDE SEQUENCE [LARGE SCALE GENOMIC DNA]</scope>
    <source>
        <strain evidence="2 3">A-8890</strain>
    </source>
</reference>
<accession>A0ABM8HLE3</accession>
<keyword evidence="1" id="KW-1133">Transmembrane helix</keyword>
<dbReference type="EMBL" id="AP018448">
    <property type="protein sequence ID" value="BBC34268.1"/>
    <property type="molecule type" value="Genomic_DNA"/>
</dbReference>
<keyword evidence="1" id="KW-0472">Membrane</keyword>
<keyword evidence="3" id="KW-1185">Reference proteome</keyword>
<gene>
    <name evidence="2" type="ORF">SGFS_055620</name>
</gene>